<dbReference type="InterPro" id="IPR044163">
    <property type="entry name" value="SARED1-like"/>
</dbReference>
<dbReference type="OrthoDB" id="9803892at2"/>
<sequence length="259" mass="28306">MAKKKVLVTGATGRTGSIVLKKLRQKGNDLEVFGFARLRSMDGVQSRSKVQELFGTTEGFYFGDIREENSLEPAINDCNTLIIVTSATPQMKSPPAEGERPEFTYPEDATPEIIDYQGQVNQINAAKKAGVEHIILMGSMGGTNENHPLNKIGNGNILIWKRKAEQYLIDSGINYTIVRAGGLLNEPGGKRKLLVGKDDKLLQRESPTIPREDVAEVIVQALFIPEAKNKAFDVVSEEASPEEVTSDFASLFAQSTPGL</sequence>
<dbReference type="AlphaFoldDB" id="A0A5B8NLN5"/>
<gene>
    <name evidence="2" type="ORF">FRE64_08155</name>
</gene>
<evidence type="ECO:0000259" key="1">
    <source>
        <dbReference type="Pfam" id="PF13460"/>
    </source>
</evidence>
<dbReference type="SUPFAM" id="SSF51735">
    <property type="entry name" value="NAD(P)-binding Rossmann-fold domains"/>
    <property type="match status" value="1"/>
</dbReference>
<evidence type="ECO:0000313" key="3">
    <source>
        <dbReference type="Proteomes" id="UP000318453"/>
    </source>
</evidence>
<dbReference type="RefSeq" id="WP_146295514.1">
    <property type="nucleotide sequence ID" value="NZ_CP042326.1"/>
</dbReference>
<dbReference type="Proteomes" id="UP000318453">
    <property type="component" value="Chromosome"/>
</dbReference>
<dbReference type="GO" id="GO:0016491">
    <property type="term" value="F:oxidoreductase activity"/>
    <property type="evidence" value="ECO:0007669"/>
    <property type="project" value="InterPro"/>
</dbReference>
<dbReference type="EMBL" id="CP042326">
    <property type="protein sequence ID" value="QDZ39918.1"/>
    <property type="molecule type" value="Genomic_DNA"/>
</dbReference>
<feature type="domain" description="NAD(P)-binding" evidence="1">
    <location>
        <begin position="10"/>
        <end position="223"/>
    </location>
</feature>
<name>A0A5B8NLN5_9CHRO</name>
<dbReference type="Pfam" id="PF13460">
    <property type="entry name" value="NAD_binding_10"/>
    <property type="match status" value="1"/>
</dbReference>
<dbReference type="PANTHER" id="PTHR14194:SF86">
    <property type="entry name" value="OS05G0110300 PROTEIN"/>
    <property type="match status" value="1"/>
</dbReference>
<proteinExistence type="predicted"/>
<dbReference type="InterPro" id="IPR016040">
    <property type="entry name" value="NAD(P)-bd_dom"/>
</dbReference>
<accession>A0A5B8NLN5</accession>
<protein>
    <submittedName>
        <fullName evidence="2">SDR family oxidoreductase</fullName>
    </submittedName>
</protein>
<organism evidence="2 3">
    <name type="scientific">Euhalothece natronophila Z-M001</name>
    <dbReference type="NCBI Taxonomy" id="522448"/>
    <lineage>
        <taxon>Bacteria</taxon>
        <taxon>Bacillati</taxon>
        <taxon>Cyanobacteriota</taxon>
        <taxon>Cyanophyceae</taxon>
        <taxon>Oscillatoriophycideae</taxon>
        <taxon>Chroococcales</taxon>
        <taxon>Halothecacae</taxon>
        <taxon>Halothece cluster</taxon>
        <taxon>Euhalothece</taxon>
    </lineage>
</organism>
<reference evidence="2" key="1">
    <citation type="submission" date="2019-08" db="EMBL/GenBank/DDBJ databases">
        <title>Carotenoids and Carotenoid Binding Proteins in the Halophilic Cyanobacterium Euhalothece sp. ZM00.</title>
        <authorList>
            <person name="Cho S.M."/>
            <person name="Song J.Y."/>
            <person name="Park Y.-I."/>
        </authorList>
    </citation>
    <scope>NUCLEOTIDE SEQUENCE [LARGE SCALE GENOMIC DNA]</scope>
    <source>
        <strain evidence="2">Z-M001</strain>
    </source>
</reference>
<evidence type="ECO:0000313" key="2">
    <source>
        <dbReference type="EMBL" id="QDZ39918.1"/>
    </source>
</evidence>
<dbReference type="PANTHER" id="PTHR14194">
    <property type="entry name" value="NITROGEN METABOLIC REGULATION PROTEIN NMR-RELATED"/>
    <property type="match status" value="1"/>
</dbReference>
<keyword evidence="3" id="KW-1185">Reference proteome</keyword>
<dbReference type="Gene3D" id="3.40.50.720">
    <property type="entry name" value="NAD(P)-binding Rossmann-like Domain"/>
    <property type="match status" value="1"/>
</dbReference>
<dbReference type="InterPro" id="IPR036291">
    <property type="entry name" value="NAD(P)-bd_dom_sf"/>
</dbReference>
<dbReference type="CDD" id="cd05243">
    <property type="entry name" value="SDR_a5"/>
    <property type="match status" value="1"/>
</dbReference>
<dbReference type="KEGG" id="enn:FRE64_08155"/>